<comment type="subcellular location">
    <subcellularLocation>
        <location evidence="1">Membrane</location>
        <topology evidence="1">Single-pass membrane protein</topology>
    </subcellularLocation>
</comment>
<dbReference type="EMBL" id="JBDPZD010000008">
    <property type="protein sequence ID" value="MEO3693578.1"/>
    <property type="molecule type" value="Genomic_DNA"/>
</dbReference>
<dbReference type="Pfam" id="PF04011">
    <property type="entry name" value="LemA"/>
    <property type="match status" value="1"/>
</dbReference>
<keyword evidence="3" id="KW-0812">Transmembrane</keyword>
<reference evidence="6 7" key="1">
    <citation type="submission" date="2024-05" db="EMBL/GenBank/DDBJ databases">
        <title>Roseateles sp. DJS-2-20 16S ribosomal RNA gene Genome sequencing and assembly.</title>
        <authorList>
            <person name="Woo H."/>
        </authorList>
    </citation>
    <scope>NUCLEOTIDE SEQUENCE [LARGE SCALE GENOMIC DNA]</scope>
    <source>
        <strain evidence="6 7">DJS-2-20</strain>
    </source>
</reference>
<sequence length="181" mass="19735">MTPLTWALVALLAVLGFWSVGAYNRLMSLRNAISEAFAELDRQLSQRAQVCEQLVTQVKPLLPNEQATFDALANAQAEAQAAALAARGRPWSPDTVGALAVATSLHGAAQARLMSLLEHASELHDAAGLGALMDELKLVERQRAFARQVFNQTVERYNEAIAQIPTRALARLYRFTAARPL</sequence>
<evidence type="ECO:0000256" key="4">
    <source>
        <dbReference type="ARBA" id="ARBA00022989"/>
    </source>
</evidence>
<comment type="similarity">
    <text evidence="2">Belongs to the LemA family.</text>
</comment>
<keyword evidence="4" id="KW-1133">Transmembrane helix</keyword>
<organism evidence="6 7">
    <name type="scientific">Roseateles paludis</name>
    <dbReference type="NCBI Taxonomy" id="3145238"/>
    <lineage>
        <taxon>Bacteria</taxon>
        <taxon>Pseudomonadati</taxon>
        <taxon>Pseudomonadota</taxon>
        <taxon>Betaproteobacteria</taxon>
        <taxon>Burkholderiales</taxon>
        <taxon>Sphaerotilaceae</taxon>
        <taxon>Roseateles</taxon>
    </lineage>
</organism>
<comment type="caution">
    <text evidence="6">The sequence shown here is derived from an EMBL/GenBank/DDBJ whole genome shotgun (WGS) entry which is preliminary data.</text>
</comment>
<dbReference type="RefSeq" id="WP_347706394.1">
    <property type="nucleotide sequence ID" value="NZ_JBDPZD010000008.1"/>
</dbReference>
<protein>
    <submittedName>
        <fullName evidence="6">LemA family protein</fullName>
    </submittedName>
</protein>
<dbReference type="SUPFAM" id="SSF140478">
    <property type="entry name" value="LemA-like"/>
    <property type="match status" value="1"/>
</dbReference>
<proteinExistence type="inferred from homology"/>
<accession>A0ABV0G767</accession>
<evidence type="ECO:0000313" key="7">
    <source>
        <dbReference type="Proteomes" id="UP001495147"/>
    </source>
</evidence>
<evidence type="ECO:0000256" key="5">
    <source>
        <dbReference type="ARBA" id="ARBA00023136"/>
    </source>
</evidence>
<dbReference type="Gene3D" id="1.20.1440.20">
    <property type="entry name" value="LemA-like domain"/>
    <property type="match status" value="1"/>
</dbReference>
<dbReference type="PANTHER" id="PTHR34478:SF1">
    <property type="entry name" value="PROTEIN LEMA"/>
    <property type="match status" value="1"/>
</dbReference>
<dbReference type="Proteomes" id="UP001495147">
    <property type="component" value="Unassembled WGS sequence"/>
</dbReference>
<name>A0ABV0G767_9BURK</name>
<keyword evidence="7" id="KW-1185">Reference proteome</keyword>
<evidence type="ECO:0000256" key="3">
    <source>
        <dbReference type="ARBA" id="ARBA00022692"/>
    </source>
</evidence>
<evidence type="ECO:0000256" key="2">
    <source>
        <dbReference type="ARBA" id="ARBA00008854"/>
    </source>
</evidence>
<dbReference type="PANTHER" id="PTHR34478">
    <property type="entry name" value="PROTEIN LEMA"/>
    <property type="match status" value="1"/>
</dbReference>
<keyword evidence="5" id="KW-0472">Membrane</keyword>
<dbReference type="InterPro" id="IPR023353">
    <property type="entry name" value="LemA-like_dom_sf"/>
</dbReference>
<evidence type="ECO:0000256" key="1">
    <source>
        <dbReference type="ARBA" id="ARBA00004167"/>
    </source>
</evidence>
<gene>
    <name evidence="6" type="ORF">ABDJ85_19060</name>
</gene>
<dbReference type="InterPro" id="IPR007156">
    <property type="entry name" value="MamQ_LemA"/>
</dbReference>
<evidence type="ECO:0000313" key="6">
    <source>
        <dbReference type="EMBL" id="MEO3693578.1"/>
    </source>
</evidence>